<evidence type="ECO:0000256" key="1">
    <source>
        <dbReference type="SAM" id="Phobius"/>
    </source>
</evidence>
<proteinExistence type="predicted"/>
<name>A0ABR1JZJ3_9AGAR</name>
<feature type="transmembrane region" description="Helical" evidence="1">
    <location>
        <begin position="20"/>
        <end position="42"/>
    </location>
</feature>
<dbReference type="EMBL" id="JBANRG010000002">
    <property type="protein sequence ID" value="KAK7470033.1"/>
    <property type="molecule type" value="Genomic_DNA"/>
</dbReference>
<dbReference type="Proteomes" id="UP001498398">
    <property type="component" value="Unassembled WGS sequence"/>
</dbReference>
<keyword evidence="3" id="KW-1185">Reference proteome</keyword>
<organism evidence="2 3">
    <name type="scientific">Marasmiellus scandens</name>
    <dbReference type="NCBI Taxonomy" id="2682957"/>
    <lineage>
        <taxon>Eukaryota</taxon>
        <taxon>Fungi</taxon>
        <taxon>Dikarya</taxon>
        <taxon>Basidiomycota</taxon>
        <taxon>Agaricomycotina</taxon>
        <taxon>Agaricomycetes</taxon>
        <taxon>Agaricomycetidae</taxon>
        <taxon>Agaricales</taxon>
        <taxon>Marasmiineae</taxon>
        <taxon>Omphalotaceae</taxon>
        <taxon>Marasmiellus</taxon>
    </lineage>
</organism>
<gene>
    <name evidence="2" type="ORF">VKT23_001468</name>
</gene>
<comment type="caution">
    <text evidence="2">The sequence shown here is derived from an EMBL/GenBank/DDBJ whole genome shotgun (WGS) entry which is preliminary data.</text>
</comment>
<sequence length="65" mass="7496">MISFKTEEPFVPLHVTEGDLVLGSIAFGWFFGFGYFVTVNAVRETMRTTRKFSAYIIMIWLEILA</sequence>
<protein>
    <submittedName>
        <fullName evidence="2">Uncharacterized protein</fullName>
    </submittedName>
</protein>
<accession>A0ABR1JZJ3</accession>
<evidence type="ECO:0000313" key="3">
    <source>
        <dbReference type="Proteomes" id="UP001498398"/>
    </source>
</evidence>
<evidence type="ECO:0000313" key="2">
    <source>
        <dbReference type="EMBL" id="KAK7470033.1"/>
    </source>
</evidence>
<reference evidence="2 3" key="1">
    <citation type="submission" date="2024-01" db="EMBL/GenBank/DDBJ databases">
        <title>A draft genome for the cacao thread blight pathogen Marasmiellus scandens.</title>
        <authorList>
            <person name="Baruah I.K."/>
            <person name="Leung J."/>
            <person name="Bukari Y."/>
            <person name="Amoako-Attah I."/>
            <person name="Meinhardt L.W."/>
            <person name="Bailey B.A."/>
            <person name="Cohen S.P."/>
        </authorList>
    </citation>
    <scope>NUCLEOTIDE SEQUENCE [LARGE SCALE GENOMIC DNA]</scope>
    <source>
        <strain evidence="2 3">GH-19</strain>
    </source>
</reference>
<keyword evidence="1" id="KW-0472">Membrane</keyword>
<keyword evidence="1" id="KW-1133">Transmembrane helix</keyword>
<keyword evidence="1" id="KW-0812">Transmembrane</keyword>